<accession>A0A8C8JEX6</accession>
<protein>
    <submittedName>
        <fullName evidence="1">Si:dkeyp-97e7.9</fullName>
    </submittedName>
</protein>
<dbReference type="GO" id="GO:0007186">
    <property type="term" value="P:G protein-coupled receptor signaling pathway"/>
    <property type="evidence" value="ECO:0007669"/>
    <property type="project" value="TreeGrafter"/>
</dbReference>
<dbReference type="PANTHER" id="PTHR22829:SF7">
    <property type="entry name" value="DEP DOMAIN-CONTAINING MTOR-INTERACTING PROTEIN"/>
    <property type="match status" value="1"/>
</dbReference>
<dbReference type="Proteomes" id="UP000694402">
    <property type="component" value="Unassembled WGS sequence"/>
</dbReference>
<reference evidence="1" key="2">
    <citation type="submission" date="2025-09" db="UniProtKB">
        <authorList>
            <consortium name="Ensembl"/>
        </authorList>
    </citation>
    <scope>IDENTIFICATION</scope>
</reference>
<dbReference type="Gene3D" id="1.10.10.10">
    <property type="entry name" value="Winged helix-like DNA-binding domain superfamily/Winged helix DNA-binding domain"/>
    <property type="match status" value="1"/>
</dbReference>
<dbReference type="InterPro" id="IPR051832">
    <property type="entry name" value="mTOR-Rac_regulators"/>
</dbReference>
<dbReference type="GO" id="GO:0023051">
    <property type="term" value="P:regulation of signaling"/>
    <property type="evidence" value="ECO:0007669"/>
    <property type="project" value="TreeGrafter"/>
</dbReference>
<keyword evidence="2" id="KW-1185">Reference proteome</keyword>
<dbReference type="InterPro" id="IPR036390">
    <property type="entry name" value="WH_DNA-bd_sf"/>
</dbReference>
<dbReference type="GO" id="GO:0005886">
    <property type="term" value="C:plasma membrane"/>
    <property type="evidence" value="ECO:0007669"/>
    <property type="project" value="TreeGrafter"/>
</dbReference>
<dbReference type="SUPFAM" id="SSF50156">
    <property type="entry name" value="PDZ domain-like"/>
    <property type="match status" value="1"/>
</dbReference>
<sequence length="275" mass="30948">MFKQVPLIQVTRGGQRSLLKKKLQLINCTLYLTATLRLHDGKLIKDRLYHLRTYPNYFLAQELTDWLNSHKEALDRATGNVKTFSGNVSSLISLVCDKYPMFKDAKLLYGFRKDDGIFLNTVKAQGVAYQRSIPGCQRQGLELCRALLEHGIIHPVVRCYLLTFGPLHCISVLECFASQVMGDAVGWGFVVRGMAPVYVQAVDPGSPAAAAAGVKVTQTYQVNWQSILHLDYCQVTRLVMTGPRTIVLEVMEPEVQLAMYVVKYALEIHPTYCVY</sequence>
<dbReference type="SUPFAM" id="SSF46785">
    <property type="entry name" value="Winged helix' DNA-binding domain"/>
    <property type="match status" value="1"/>
</dbReference>
<evidence type="ECO:0000313" key="1">
    <source>
        <dbReference type="Ensembl" id="ENSOTSP00005092115.2"/>
    </source>
</evidence>
<evidence type="ECO:0000313" key="2">
    <source>
        <dbReference type="Proteomes" id="UP000694402"/>
    </source>
</evidence>
<dbReference type="GeneTree" id="ENSGT00940000164411"/>
<reference evidence="1" key="1">
    <citation type="submission" date="2025-08" db="UniProtKB">
        <authorList>
            <consortium name="Ensembl"/>
        </authorList>
    </citation>
    <scope>IDENTIFICATION</scope>
</reference>
<dbReference type="InterPro" id="IPR036034">
    <property type="entry name" value="PDZ_sf"/>
</dbReference>
<proteinExistence type="predicted"/>
<organism evidence="1 2">
    <name type="scientific">Oncorhynchus tshawytscha</name>
    <name type="common">Chinook salmon</name>
    <name type="synonym">Salmo tshawytscha</name>
    <dbReference type="NCBI Taxonomy" id="74940"/>
    <lineage>
        <taxon>Eukaryota</taxon>
        <taxon>Metazoa</taxon>
        <taxon>Chordata</taxon>
        <taxon>Craniata</taxon>
        <taxon>Vertebrata</taxon>
        <taxon>Euteleostomi</taxon>
        <taxon>Actinopterygii</taxon>
        <taxon>Neopterygii</taxon>
        <taxon>Teleostei</taxon>
        <taxon>Protacanthopterygii</taxon>
        <taxon>Salmoniformes</taxon>
        <taxon>Salmonidae</taxon>
        <taxon>Salmoninae</taxon>
        <taxon>Oncorhynchus</taxon>
    </lineage>
</organism>
<dbReference type="AlphaFoldDB" id="A0A8C8JEX6"/>
<dbReference type="GO" id="GO:0005096">
    <property type="term" value="F:GTPase activator activity"/>
    <property type="evidence" value="ECO:0007669"/>
    <property type="project" value="TreeGrafter"/>
</dbReference>
<dbReference type="Gene3D" id="2.30.42.10">
    <property type="match status" value="1"/>
</dbReference>
<name>A0A8C8JEX6_ONCTS</name>
<dbReference type="Ensembl" id="ENSOTST00005099921.2">
    <property type="protein sequence ID" value="ENSOTSP00005092115.2"/>
    <property type="gene ID" value="ENSOTSG00005043145.2"/>
</dbReference>
<dbReference type="InterPro" id="IPR036388">
    <property type="entry name" value="WH-like_DNA-bd_sf"/>
</dbReference>
<dbReference type="PANTHER" id="PTHR22829">
    <property type="entry name" value="DEP DOMAIN PROTEIN"/>
    <property type="match status" value="1"/>
</dbReference>
<dbReference type="GO" id="GO:0005085">
    <property type="term" value="F:guanyl-nucleotide exchange factor activity"/>
    <property type="evidence" value="ECO:0007669"/>
    <property type="project" value="TreeGrafter"/>
</dbReference>